<sequence>MRPPLALTGAEGCRAVLTVDQGPVWEGSGPGAPDLRGKGHMNQARSSQLTLRLPPAQVPNLGLPHLPPTSQQAQLLDLKNRGHANHL</sequence>
<feature type="region of interest" description="Disordered" evidence="1">
    <location>
        <begin position="24"/>
        <end position="45"/>
    </location>
</feature>
<evidence type="ECO:0000313" key="3">
    <source>
        <dbReference type="Proteomes" id="UP000052978"/>
    </source>
</evidence>
<feature type="region of interest" description="Disordered" evidence="1">
    <location>
        <begin position="61"/>
        <end position="87"/>
    </location>
</feature>
<dbReference type="Proteomes" id="UP000052978">
    <property type="component" value="Unassembled WGS sequence"/>
</dbReference>
<organism evidence="2 3">
    <name type="scientific">Myotis brandtii</name>
    <name type="common">Brandt's bat</name>
    <dbReference type="NCBI Taxonomy" id="109478"/>
    <lineage>
        <taxon>Eukaryota</taxon>
        <taxon>Metazoa</taxon>
        <taxon>Chordata</taxon>
        <taxon>Craniata</taxon>
        <taxon>Vertebrata</taxon>
        <taxon>Euteleostomi</taxon>
        <taxon>Mammalia</taxon>
        <taxon>Eutheria</taxon>
        <taxon>Laurasiatheria</taxon>
        <taxon>Chiroptera</taxon>
        <taxon>Yangochiroptera</taxon>
        <taxon>Vespertilionidae</taxon>
        <taxon>Myotis</taxon>
    </lineage>
</organism>
<name>S7PA56_MYOBR</name>
<keyword evidence="3" id="KW-1185">Reference proteome</keyword>
<accession>S7PA56</accession>
<protein>
    <submittedName>
        <fullName evidence="2">Uncharacterized protein</fullName>
    </submittedName>
</protein>
<evidence type="ECO:0000313" key="2">
    <source>
        <dbReference type="EMBL" id="EPQ07028.1"/>
    </source>
</evidence>
<evidence type="ECO:0000256" key="1">
    <source>
        <dbReference type="SAM" id="MobiDB-lite"/>
    </source>
</evidence>
<gene>
    <name evidence="2" type="ORF">D623_10006444</name>
</gene>
<dbReference type="AlphaFoldDB" id="S7PA56"/>
<dbReference type="EMBL" id="KE162096">
    <property type="protein sequence ID" value="EPQ07028.1"/>
    <property type="molecule type" value="Genomic_DNA"/>
</dbReference>
<reference evidence="2 3" key="1">
    <citation type="journal article" date="2013" name="Nat. Commun.">
        <title>Genome analysis reveals insights into physiology and longevity of the Brandt's bat Myotis brandtii.</title>
        <authorList>
            <person name="Seim I."/>
            <person name="Fang X."/>
            <person name="Xiong Z."/>
            <person name="Lobanov A.V."/>
            <person name="Huang Z."/>
            <person name="Ma S."/>
            <person name="Feng Y."/>
            <person name="Turanov A.A."/>
            <person name="Zhu Y."/>
            <person name="Lenz T.L."/>
            <person name="Gerashchenko M.V."/>
            <person name="Fan D."/>
            <person name="Hee Yim S."/>
            <person name="Yao X."/>
            <person name="Jordan D."/>
            <person name="Xiong Y."/>
            <person name="Ma Y."/>
            <person name="Lyapunov A.N."/>
            <person name="Chen G."/>
            <person name="Kulakova O.I."/>
            <person name="Sun Y."/>
            <person name="Lee S.G."/>
            <person name="Bronson R.T."/>
            <person name="Moskalev A.A."/>
            <person name="Sunyaev S.R."/>
            <person name="Zhang G."/>
            <person name="Krogh A."/>
            <person name="Wang J."/>
            <person name="Gladyshev V.N."/>
        </authorList>
    </citation>
    <scope>NUCLEOTIDE SEQUENCE [LARGE SCALE GENOMIC DNA]</scope>
</reference>
<proteinExistence type="predicted"/>